<proteinExistence type="predicted"/>
<dbReference type="InterPro" id="IPR000182">
    <property type="entry name" value="GNAT_dom"/>
</dbReference>
<dbReference type="EMBL" id="QUNS01000009">
    <property type="protein sequence ID" value="REH45771.1"/>
    <property type="molecule type" value="Genomic_DNA"/>
</dbReference>
<accession>A0A3E0HH29</accession>
<evidence type="ECO:0000313" key="2">
    <source>
        <dbReference type="EMBL" id="REH45771.1"/>
    </source>
</evidence>
<dbReference type="OrthoDB" id="1342666at2"/>
<dbReference type="Proteomes" id="UP000256884">
    <property type="component" value="Unassembled WGS sequence"/>
</dbReference>
<dbReference type="InterPro" id="IPR016181">
    <property type="entry name" value="Acyl_CoA_acyltransferase"/>
</dbReference>
<keyword evidence="2" id="KW-0689">Ribosomal protein</keyword>
<dbReference type="Pfam" id="PF00583">
    <property type="entry name" value="Acetyltransf_1"/>
    <property type="match status" value="1"/>
</dbReference>
<dbReference type="RefSeq" id="WP_115901961.1">
    <property type="nucleotide sequence ID" value="NZ_QUNS01000009.1"/>
</dbReference>
<dbReference type="GO" id="GO:0005840">
    <property type="term" value="C:ribosome"/>
    <property type="evidence" value="ECO:0007669"/>
    <property type="project" value="UniProtKB-KW"/>
</dbReference>
<name>A0A3E0HH29_9FLAO</name>
<dbReference type="GO" id="GO:0016747">
    <property type="term" value="F:acyltransferase activity, transferring groups other than amino-acyl groups"/>
    <property type="evidence" value="ECO:0007669"/>
    <property type="project" value="InterPro"/>
</dbReference>
<dbReference type="PROSITE" id="PS51186">
    <property type="entry name" value="GNAT"/>
    <property type="match status" value="1"/>
</dbReference>
<dbReference type="SUPFAM" id="SSF55729">
    <property type="entry name" value="Acyl-CoA N-acyltransferases (Nat)"/>
    <property type="match status" value="1"/>
</dbReference>
<keyword evidence="3" id="KW-1185">Reference proteome</keyword>
<protein>
    <submittedName>
        <fullName evidence="2">Ribosomal protein S18 acetylase RimI-like enzyme</fullName>
    </submittedName>
</protein>
<comment type="caution">
    <text evidence="2">The sequence shown here is derived from an EMBL/GenBank/DDBJ whole genome shotgun (WGS) entry which is preliminary data.</text>
</comment>
<gene>
    <name evidence="2" type="ORF">C7448_10921</name>
</gene>
<feature type="domain" description="N-acetyltransferase" evidence="1">
    <location>
        <begin position="83"/>
        <end position="221"/>
    </location>
</feature>
<organism evidence="2 3">
    <name type="scientific">Tenacibaculum gallaicum</name>
    <dbReference type="NCBI Taxonomy" id="561505"/>
    <lineage>
        <taxon>Bacteria</taxon>
        <taxon>Pseudomonadati</taxon>
        <taxon>Bacteroidota</taxon>
        <taxon>Flavobacteriia</taxon>
        <taxon>Flavobacteriales</taxon>
        <taxon>Flavobacteriaceae</taxon>
        <taxon>Tenacibaculum</taxon>
    </lineage>
</organism>
<dbReference type="AlphaFoldDB" id="A0A3E0HH29"/>
<reference evidence="2 3" key="1">
    <citation type="submission" date="2018-08" db="EMBL/GenBank/DDBJ databases">
        <title>Genomic Encyclopedia of Type Strains, Phase IV (KMG-IV): sequencing the most valuable type-strain genomes for metagenomic binning, comparative biology and taxonomic classification.</title>
        <authorList>
            <person name="Goeker M."/>
        </authorList>
    </citation>
    <scope>NUCLEOTIDE SEQUENCE [LARGE SCALE GENOMIC DNA]</scope>
    <source>
        <strain evidence="2 3">DSM 18841</strain>
    </source>
</reference>
<keyword evidence="2" id="KW-0687">Ribonucleoprotein</keyword>
<evidence type="ECO:0000313" key="3">
    <source>
        <dbReference type="Proteomes" id="UP000256884"/>
    </source>
</evidence>
<dbReference type="Gene3D" id="3.40.630.30">
    <property type="match status" value="1"/>
</dbReference>
<dbReference type="CDD" id="cd04301">
    <property type="entry name" value="NAT_SF"/>
    <property type="match status" value="1"/>
</dbReference>
<sequence length="221" mass="25830">MNTISKLEFDTDIFGYPVGKIFLEDGGLNSFSIPDEYKLIYVFSKKELSLDLMDRKEVYSRKTEKHNEDPKVKSIRDVSYEKKSLRKLAFQSGKLSRFKLDPNFQKKEFEKLYSIWFEKSISFSITWEVLLFFEDNELGGFVTLGEKNKETAIIGLIAVNDLFRGRGIGRILVEQAISFSYKKGYTDIEVSTQGENLAAVNLYKKTKFILKERTYIYHLWQ</sequence>
<evidence type="ECO:0000259" key="1">
    <source>
        <dbReference type="PROSITE" id="PS51186"/>
    </source>
</evidence>